<dbReference type="PRINTS" id="PR01035">
    <property type="entry name" value="TCRTETA"/>
</dbReference>
<dbReference type="InterPro" id="IPR020846">
    <property type="entry name" value="MFS_dom"/>
</dbReference>
<dbReference type="RefSeq" id="WP_248341326.1">
    <property type="nucleotide sequence ID" value="NZ_AP025592.1"/>
</dbReference>
<feature type="transmembrane region" description="Helical" evidence="6">
    <location>
        <begin position="130"/>
        <end position="152"/>
    </location>
</feature>
<evidence type="ECO:0000313" key="8">
    <source>
        <dbReference type="EMBL" id="BDG09294.1"/>
    </source>
</evidence>
<gene>
    <name evidence="8" type="ORF">AMPC_24070</name>
</gene>
<dbReference type="Proteomes" id="UP001162734">
    <property type="component" value="Chromosome"/>
</dbReference>
<evidence type="ECO:0000259" key="7">
    <source>
        <dbReference type="PROSITE" id="PS50850"/>
    </source>
</evidence>
<evidence type="ECO:0000256" key="2">
    <source>
        <dbReference type="ARBA" id="ARBA00022448"/>
    </source>
</evidence>
<keyword evidence="9" id="KW-1185">Reference proteome</keyword>
<dbReference type="Pfam" id="PF07690">
    <property type="entry name" value="MFS_1"/>
    <property type="match status" value="1"/>
</dbReference>
<dbReference type="SUPFAM" id="SSF103473">
    <property type="entry name" value="MFS general substrate transporter"/>
    <property type="match status" value="1"/>
</dbReference>
<proteinExistence type="predicted"/>
<keyword evidence="3 6" id="KW-0812">Transmembrane</keyword>
<evidence type="ECO:0000256" key="5">
    <source>
        <dbReference type="ARBA" id="ARBA00023136"/>
    </source>
</evidence>
<feature type="transmembrane region" description="Helical" evidence="6">
    <location>
        <begin position="158"/>
        <end position="178"/>
    </location>
</feature>
<evidence type="ECO:0000256" key="1">
    <source>
        <dbReference type="ARBA" id="ARBA00004141"/>
    </source>
</evidence>
<feature type="transmembrane region" description="Helical" evidence="6">
    <location>
        <begin position="72"/>
        <end position="90"/>
    </location>
</feature>
<evidence type="ECO:0000256" key="4">
    <source>
        <dbReference type="ARBA" id="ARBA00022989"/>
    </source>
</evidence>
<comment type="subcellular location">
    <subcellularLocation>
        <location evidence="1">Membrane</location>
        <topology evidence="1">Multi-pass membrane protein</topology>
    </subcellularLocation>
</comment>
<feature type="transmembrane region" description="Helical" evidence="6">
    <location>
        <begin position="208"/>
        <end position="225"/>
    </location>
</feature>
<organism evidence="8 9">
    <name type="scientific">Anaeromyxobacter paludicola</name>
    <dbReference type="NCBI Taxonomy" id="2918171"/>
    <lineage>
        <taxon>Bacteria</taxon>
        <taxon>Pseudomonadati</taxon>
        <taxon>Myxococcota</taxon>
        <taxon>Myxococcia</taxon>
        <taxon>Myxococcales</taxon>
        <taxon>Cystobacterineae</taxon>
        <taxon>Anaeromyxobacteraceae</taxon>
        <taxon>Anaeromyxobacter</taxon>
    </lineage>
</organism>
<feature type="transmembrane region" description="Helical" evidence="6">
    <location>
        <begin position="361"/>
        <end position="381"/>
    </location>
</feature>
<dbReference type="InterPro" id="IPR036259">
    <property type="entry name" value="MFS_trans_sf"/>
</dbReference>
<evidence type="ECO:0000256" key="6">
    <source>
        <dbReference type="SAM" id="Phobius"/>
    </source>
</evidence>
<evidence type="ECO:0000256" key="3">
    <source>
        <dbReference type="ARBA" id="ARBA00022692"/>
    </source>
</evidence>
<dbReference type="PROSITE" id="PS50850">
    <property type="entry name" value="MFS"/>
    <property type="match status" value="1"/>
</dbReference>
<name>A0ABN6N800_9BACT</name>
<dbReference type="EMBL" id="AP025592">
    <property type="protein sequence ID" value="BDG09294.1"/>
    <property type="molecule type" value="Genomic_DNA"/>
</dbReference>
<dbReference type="PANTHER" id="PTHR23504:SF15">
    <property type="entry name" value="MAJOR FACILITATOR SUPERFAMILY (MFS) PROFILE DOMAIN-CONTAINING PROTEIN"/>
    <property type="match status" value="1"/>
</dbReference>
<feature type="transmembrane region" description="Helical" evidence="6">
    <location>
        <begin position="96"/>
        <end position="118"/>
    </location>
</feature>
<sequence>MKKPSPLPILFIIVFIDLLGFGMVMPLMSRYARELGAPVEYIGLLFTGYSAMQFVFAPLWGRLSDRVGRRPVLLASIVLSAVAFLFSGLARTFLALLLTRLFAGAATANVAIAQAYVADVTTPEDRARGMGIIGAAFGLGFVLGPPVGGLLAGVHLGAPFFGAAGLSLLNGVAAFFILPEPHQRREGAHAPGVRRLEELREAFSRPGFARLLVFYFLVIFAFSAMESTFTLLAADRYGLTDRQVGYVFGFIGVVMVVVQGGLVGRLSRRFGEVPMLGTGAALMVVGLGALPYAGGVPGLLAACVPLAVGQGFAQPAVSSLISRLAAQEAQGGSLGIGQSVAAIGRIVGPETGTYTFKQSMAWPYLGGAAVMLVATVIGWTIKGPGPARSA</sequence>
<dbReference type="PANTHER" id="PTHR23504">
    <property type="entry name" value="MAJOR FACILITATOR SUPERFAMILY DOMAIN-CONTAINING PROTEIN 10"/>
    <property type="match status" value="1"/>
</dbReference>
<dbReference type="Gene3D" id="1.20.1250.20">
    <property type="entry name" value="MFS general substrate transporter like domains"/>
    <property type="match status" value="1"/>
</dbReference>
<keyword evidence="4 6" id="KW-1133">Transmembrane helix</keyword>
<dbReference type="InterPro" id="IPR001958">
    <property type="entry name" value="Tet-R_TetA/multi-R_MdtG-like"/>
</dbReference>
<reference evidence="9" key="1">
    <citation type="journal article" date="2022" name="Int. J. Syst. Evol. Microbiol.">
        <title>Anaeromyxobacter oryzae sp. nov., Anaeromyxobacter diazotrophicus sp. nov. and Anaeromyxobacter paludicola sp. nov., isolated from paddy soils.</title>
        <authorList>
            <person name="Itoh H."/>
            <person name="Xu Z."/>
            <person name="Mise K."/>
            <person name="Masuda Y."/>
            <person name="Ushijima N."/>
            <person name="Hayakawa C."/>
            <person name="Shiratori Y."/>
            <person name="Senoo K."/>
        </authorList>
    </citation>
    <scope>NUCLEOTIDE SEQUENCE [LARGE SCALE GENOMIC DNA]</scope>
    <source>
        <strain evidence="9">Red630</strain>
    </source>
</reference>
<keyword evidence="2" id="KW-0813">Transport</keyword>
<feature type="transmembrane region" description="Helical" evidence="6">
    <location>
        <begin position="245"/>
        <end position="263"/>
    </location>
</feature>
<protein>
    <submittedName>
        <fullName evidence="8">Tetracycline resistance MFS efflux pump</fullName>
    </submittedName>
</protein>
<feature type="transmembrane region" description="Helical" evidence="6">
    <location>
        <begin position="7"/>
        <end position="29"/>
    </location>
</feature>
<keyword evidence="5 6" id="KW-0472">Membrane</keyword>
<evidence type="ECO:0000313" key="9">
    <source>
        <dbReference type="Proteomes" id="UP001162734"/>
    </source>
</evidence>
<dbReference type="InterPro" id="IPR011701">
    <property type="entry name" value="MFS"/>
</dbReference>
<accession>A0ABN6N800</accession>
<feature type="transmembrane region" description="Helical" evidence="6">
    <location>
        <begin position="275"/>
        <end position="294"/>
    </location>
</feature>
<feature type="domain" description="Major facilitator superfamily (MFS) profile" evidence="7">
    <location>
        <begin position="6"/>
        <end position="386"/>
    </location>
</feature>
<feature type="transmembrane region" description="Helical" evidence="6">
    <location>
        <begin position="41"/>
        <end position="60"/>
    </location>
</feature>